<dbReference type="AlphaFoldDB" id="A0A942URZ8"/>
<dbReference type="NCBIfam" id="TIGR00150">
    <property type="entry name" value="T6A_YjeE"/>
    <property type="match status" value="1"/>
</dbReference>
<evidence type="ECO:0000256" key="7">
    <source>
        <dbReference type="ARBA" id="ARBA00022741"/>
    </source>
</evidence>
<dbReference type="Proteomes" id="UP000724672">
    <property type="component" value="Unassembled WGS sequence"/>
</dbReference>
<keyword evidence="9" id="KW-0460">Magnesium</keyword>
<keyword evidence="7" id="KW-0547">Nucleotide-binding</keyword>
<evidence type="ECO:0000313" key="11">
    <source>
        <dbReference type="EMBL" id="MBS4538098.1"/>
    </source>
</evidence>
<dbReference type="Gene3D" id="3.40.50.300">
    <property type="entry name" value="P-loop containing nucleotide triphosphate hydrolases"/>
    <property type="match status" value="1"/>
</dbReference>
<dbReference type="EMBL" id="WSFT01000028">
    <property type="protein sequence ID" value="MBS4538098.1"/>
    <property type="molecule type" value="Genomic_DNA"/>
</dbReference>
<accession>A0A942URZ8</accession>
<dbReference type="GO" id="GO:0046872">
    <property type="term" value="F:metal ion binding"/>
    <property type="evidence" value="ECO:0007669"/>
    <property type="project" value="UniProtKB-KW"/>
</dbReference>
<keyword evidence="12" id="KW-1185">Reference proteome</keyword>
<evidence type="ECO:0000256" key="10">
    <source>
        <dbReference type="ARBA" id="ARBA00032441"/>
    </source>
</evidence>
<keyword evidence="5" id="KW-0819">tRNA processing</keyword>
<evidence type="ECO:0000256" key="3">
    <source>
        <dbReference type="ARBA" id="ARBA00019010"/>
    </source>
</evidence>
<comment type="caution">
    <text evidence="11">The sequence shown here is derived from an EMBL/GenBank/DDBJ whole genome shotgun (WGS) entry which is preliminary data.</text>
</comment>
<evidence type="ECO:0000256" key="1">
    <source>
        <dbReference type="ARBA" id="ARBA00004496"/>
    </source>
</evidence>
<organism evidence="11 12">
    <name type="scientific">Anaeromonas frigoriresistens</name>
    <dbReference type="NCBI Taxonomy" id="2683708"/>
    <lineage>
        <taxon>Bacteria</taxon>
        <taxon>Bacillati</taxon>
        <taxon>Bacillota</taxon>
        <taxon>Tissierellia</taxon>
        <taxon>Tissierellales</taxon>
        <taxon>Thermohalobacteraceae</taxon>
        <taxon>Anaeromonas</taxon>
    </lineage>
</organism>
<protein>
    <recommendedName>
        <fullName evidence="3">tRNA threonylcarbamoyladenosine biosynthesis protein TsaE</fullName>
    </recommendedName>
    <alternativeName>
        <fullName evidence="10">t(6)A37 threonylcarbamoyladenosine biosynthesis protein TsaE</fullName>
    </alternativeName>
</protein>
<dbReference type="InterPro" id="IPR027417">
    <property type="entry name" value="P-loop_NTPase"/>
</dbReference>
<keyword evidence="8" id="KW-0067">ATP-binding</keyword>
<comment type="similarity">
    <text evidence="2">Belongs to the TsaE family.</text>
</comment>
<gene>
    <name evidence="11" type="primary">tsaE</name>
    <name evidence="11" type="ORF">GOQ27_06470</name>
</gene>
<dbReference type="PANTHER" id="PTHR33540:SF2">
    <property type="entry name" value="TRNA THREONYLCARBAMOYLADENOSINE BIOSYNTHESIS PROTEIN TSAE"/>
    <property type="match status" value="1"/>
</dbReference>
<keyword evidence="6" id="KW-0479">Metal-binding</keyword>
<dbReference type="Pfam" id="PF02367">
    <property type="entry name" value="TsaE"/>
    <property type="match status" value="1"/>
</dbReference>
<keyword evidence="4" id="KW-0963">Cytoplasm</keyword>
<dbReference type="GO" id="GO:0002949">
    <property type="term" value="P:tRNA threonylcarbamoyladenosine modification"/>
    <property type="evidence" value="ECO:0007669"/>
    <property type="project" value="InterPro"/>
</dbReference>
<evidence type="ECO:0000256" key="4">
    <source>
        <dbReference type="ARBA" id="ARBA00022490"/>
    </source>
</evidence>
<dbReference type="SUPFAM" id="SSF52540">
    <property type="entry name" value="P-loop containing nucleoside triphosphate hydrolases"/>
    <property type="match status" value="1"/>
</dbReference>
<evidence type="ECO:0000256" key="8">
    <source>
        <dbReference type="ARBA" id="ARBA00022840"/>
    </source>
</evidence>
<dbReference type="GO" id="GO:0005737">
    <property type="term" value="C:cytoplasm"/>
    <property type="evidence" value="ECO:0007669"/>
    <property type="project" value="UniProtKB-SubCell"/>
</dbReference>
<dbReference type="PANTHER" id="PTHR33540">
    <property type="entry name" value="TRNA THREONYLCARBAMOYLADENOSINE BIOSYNTHESIS PROTEIN TSAE"/>
    <property type="match status" value="1"/>
</dbReference>
<comment type="subcellular location">
    <subcellularLocation>
        <location evidence="1">Cytoplasm</location>
    </subcellularLocation>
</comment>
<evidence type="ECO:0000256" key="9">
    <source>
        <dbReference type="ARBA" id="ARBA00022842"/>
    </source>
</evidence>
<evidence type="ECO:0000313" key="12">
    <source>
        <dbReference type="Proteomes" id="UP000724672"/>
    </source>
</evidence>
<proteinExistence type="inferred from homology"/>
<dbReference type="GO" id="GO:0005524">
    <property type="term" value="F:ATP binding"/>
    <property type="evidence" value="ECO:0007669"/>
    <property type="project" value="UniProtKB-KW"/>
</dbReference>
<evidence type="ECO:0000256" key="2">
    <source>
        <dbReference type="ARBA" id="ARBA00007599"/>
    </source>
</evidence>
<reference evidence="11" key="1">
    <citation type="submission" date="2019-12" db="EMBL/GenBank/DDBJ databases">
        <title>Clostridiaceae gen. nov. sp. nov., isolated from sediment in Xinjiang, China.</title>
        <authorList>
            <person name="Zhang R."/>
        </authorList>
    </citation>
    <scope>NUCLEOTIDE SEQUENCE</scope>
    <source>
        <strain evidence="11">D2Q-11</strain>
    </source>
</reference>
<name>A0A942URZ8_9FIRM</name>
<dbReference type="InterPro" id="IPR003442">
    <property type="entry name" value="T6A_TsaE"/>
</dbReference>
<sequence length="151" mass="17110">MIKIITNSLKETEKLGEKIGKSLKSGDVLCLDGDLGAGKTTLTQSIAKGLDVDDYVTSPTFTIVNEYEGRFHVNHFDVYRIADVDEMYDIGYEEYVYSDSVTIIEWASMIDEILPEDRVEIKINKLQDDGREIKIEVKGKGNKELIKELDK</sequence>
<evidence type="ECO:0000256" key="5">
    <source>
        <dbReference type="ARBA" id="ARBA00022694"/>
    </source>
</evidence>
<evidence type="ECO:0000256" key="6">
    <source>
        <dbReference type="ARBA" id="ARBA00022723"/>
    </source>
</evidence>